<dbReference type="InterPro" id="IPR027806">
    <property type="entry name" value="HARBI1_dom"/>
</dbReference>
<evidence type="ECO:0000313" key="11">
    <source>
        <dbReference type="Proteomes" id="UP000092461"/>
    </source>
</evidence>
<reference evidence="11" key="1">
    <citation type="submission" date="2012-05" db="EMBL/GenBank/DDBJ databases">
        <title>Whole Genome Assembly of Lutzomyia longipalpis.</title>
        <authorList>
            <person name="Richards S."/>
            <person name="Qu C."/>
            <person name="Dillon R."/>
            <person name="Worley K."/>
            <person name="Scherer S."/>
            <person name="Batterton M."/>
            <person name="Taylor A."/>
            <person name="Hawes A."/>
            <person name="Hernandez B."/>
            <person name="Kovar C."/>
            <person name="Mandapat C."/>
            <person name="Pham C."/>
            <person name="Qu C."/>
            <person name="Jing C."/>
            <person name="Bess C."/>
            <person name="Bandaranaike D."/>
            <person name="Ngo D."/>
            <person name="Ongeri F."/>
            <person name="Arias F."/>
            <person name="Lara F."/>
            <person name="Weissenberger G."/>
            <person name="Kamau G."/>
            <person name="Han H."/>
            <person name="Shen H."/>
            <person name="Dinh H."/>
            <person name="Khalil I."/>
            <person name="Jones J."/>
            <person name="Shafer J."/>
            <person name="Jayaseelan J."/>
            <person name="Quiroz J."/>
            <person name="Blankenburg K."/>
            <person name="Nguyen L."/>
            <person name="Jackson L."/>
            <person name="Francisco L."/>
            <person name="Tang L.-Y."/>
            <person name="Pu L.-L."/>
            <person name="Perales L."/>
            <person name="Lorensuhewa L."/>
            <person name="Munidasa M."/>
            <person name="Coyle M."/>
            <person name="Taylor M."/>
            <person name="Puazo M."/>
            <person name="Firestine M."/>
            <person name="Scheel M."/>
            <person name="Javaid M."/>
            <person name="Wang M."/>
            <person name="Li M."/>
            <person name="Tabassum N."/>
            <person name="Saada N."/>
            <person name="Osuji N."/>
            <person name="Aqrawi P."/>
            <person name="Fu Q."/>
            <person name="Thornton R."/>
            <person name="Raj R."/>
            <person name="Goodspeed R."/>
            <person name="Mata R."/>
            <person name="Najjar R."/>
            <person name="Gubbala S."/>
            <person name="Lee S."/>
            <person name="Denson S."/>
            <person name="Patil S."/>
            <person name="Macmil S."/>
            <person name="Qi S."/>
            <person name="Matskevitch T."/>
            <person name="Palculict T."/>
            <person name="Mathew T."/>
            <person name="Vee V."/>
            <person name="Velamala V."/>
            <person name="Korchina V."/>
            <person name="Cai W."/>
            <person name="Liu W."/>
            <person name="Dai W."/>
            <person name="Zou X."/>
            <person name="Zhu Y."/>
            <person name="Zhang Y."/>
            <person name="Wu Y.-Q."/>
            <person name="Xin Y."/>
            <person name="Nazarath L."/>
            <person name="Kovar C."/>
            <person name="Han Y."/>
            <person name="Muzny D."/>
            <person name="Gibbs R."/>
        </authorList>
    </citation>
    <scope>NUCLEOTIDE SEQUENCE [LARGE SCALE GENOMIC DNA]</scope>
    <source>
        <strain evidence="11">Jacobina</strain>
    </source>
</reference>
<dbReference type="Pfam" id="PF13359">
    <property type="entry name" value="DDE_Tnp_4"/>
    <property type="match status" value="1"/>
</dbReference>
<dbReference type="VEuPathDB" id="VectorBase:LLOJ003554"/>
<evidence type="ECO:0000256" key="5">
    <source>
        <dbReference type="ARBA" id="ARBA00022723"/>
    </source>
</evidence>
<evidence type="ECO:0000256" key="2">
    <source>
        <dbReference type="ARBA" id="ARBA00004123"/>
    </source>
</evidence>
<dbReference type="VEuPathDB" id="VectorBase:LLONM1_003613"/>
<sequence>MAGINTKKFQVELNNIKFIIFDKLEEATEEEVAVYRVCNIITRYTALRNIVQEKVTNGFSTEVHEDFRRFIYEDIIFIFSSFVVQWESNGTPTSEEETTRYQQEYKRILHLSEVFNALVDKGKKRAERIGYRRYQVHPVNRSRRIHGFFETYIPTLAEYDDKFKQFTRMSQKQFRFLLNAVRTSLQKCETFRSDVISPGCRLLITLNYLSQGEDFCDLATFYEIAPCTARIIIKETCEVIWVKMSHLYIQFPVDLEEESRKWETLNFPHCFGAVDGKHVRIEKPANSGSEYFNYKKYFSIILMGVCDAEKNFIYAGFGIPGSHSDADVWRNTNIGKALNSGQMIFPPDAPLPDSNIDFGHFLIGDNAFPLTENFLKPYGGRNLTDEQIHFNESLSSARNTIETTFGMLANQFKVFRKEIKTAPEFATKIVQCCVALFNYIKKTADADTPRISLENSGRLLSIDDDCRGVSGRAASEAIRRRDIYKDYLWTHRRRSSHRRQ</sequence>
<dbReference type="GO" id="GO:0016787">
    <property type="term" value="F:hydrolase activity"/>
    <property type="evidence" value="ECO:0007669"/>
    <property type="project" value="UniProtKB-KW"/>
</dbReference>
<dbReference type="GO" id="GO:0005634">
    <property type="term" value="C:nucleus"/>
    <property type="evidence" value="ECO:0007669"/>
    <property type="project" value="UniProtKB-SubCell"/>
</dbReference>
<dbReference type="EnsemblMetazoa" id="LLOJ003554-RA">
    <property type="protein sequence ID" value="LLOJ003554-PA"/>
    <property type="gene ID" value="LLOJ003554"/>
</dbReference>
<keyword evidence="7" id="KW-0539">Nucleus</keyword>
<evidence type="ECO:0000256" key="4">
    <source>
        <dbReference type="ARBA" id="ARBA00022722"/>
    </source>
</evidence>
<comment type="similarity">
    <text evidence="3">Belongs to the HARBI1 family.</text>
</comment>
<evidence type="ECO:0000256" key="7">
    <source>
        <dbReference type="ARBA" id="ARBA00023242"/>
    </source>
</evidence>
<comment type="subcellular location">
    <subcellularLocation>
        <location evidence="2">Nucleus</location>
    </subcellularLocation>
</comment>
<reference evidence="9" key="2">
    <citation type="journal article" date="2020" name="BMC">
        <title>Leishmania infection induces a limited differential gene expression in the sand fly midgut.</title>
        <authorList>
            <person name="Coutinho-Abreu I.V."/>
            <person name="Serafim T.D."/>
            <person name="Meneses C."/>
            <person name="Kamhawi S."/>
            <person name="Oliveira F."/>
            <person name="Valenzuela J.G."/>
        </authorList>
    </citation>
    <scope>NUCLEOTIDE SEQUENCE</scope>
    <source>
        <strain evidence="9">Jacobina</strain>
        <tissue evidence="9">Midgut</tissue>
    </source>
</reference>
<protein>
    <submittedName>
        <fullName evidence="9">Putative nuclease harbi1 rhagoletis zephyria</fullName>
    </submittedName>
</protein>
<proteinExistence type="inferred from homology"/>
<evidence type="ECO:0000313" key="10">
    <source>
        <dbReference type="EnsemblMetazoa" id="LLOJ003554-PA"/>
    </source>
</evidence>
<dbReference type="GO" id="GO:0046872">
    <property type="term" value="F:metal ion binding"/>
    <property type="evidence" value="ECO:0007669"/>
    <property type="project" value="UniProtKB-KW"/>
</dbReference>
<dbReference type="EMBL" id="AJWK01011333">
    <property type="status" value="NOT_ANNOTATED_CDS"/>
    <property type="molecule type" value="Genomic_DNA"/>
</dbReference>
<keyword evidence="4" id="KW-0540">Nuclease</keyword>
<evidence type="ECO:0000256" key="3">
    <source>
        <dbReference type="ARBA" id="ARBA00006958"/>
    </source>
</evidence>
<reference evidence="10" key="3">
    <citation type="submission" date="2020-05" db="UniProtKB">
        <authorList>
            <consortium name="EnsemblMetazoa"/>
        </authorList>
    </citation>
    <scope>IDENTIFICATION</scope>
    <source>
        <strain evidence="10">Jacobina</strain>
    </source>
</reference>
<comment type="cofactor">
    <cofactor evidence="1">
        <name>a divalent metal cation</name>
        <dbReference type="ChEBI" id="CHEBI:60240"/>
    </cofactor>
</comment>
<dbReference type="AlphaFoldDB" id="A0A1B0GI57"/>
<dbReference type="PANTHER" id="PTHR22930">
    <property type="match status" value="1"/>
</dbReference>
<name>A0A1B0GI57_LUTLO</name>
<dbReference type="EMBL" id="GITU01006220">
    <property type="protein sequence ID" value="MBC1174923.1"/>
    <property type="molecule type" value="Transcribed_RNA"/>
</dbReference>
<dbReference type="Proteomes" id="UP000092461">
    <property type="component" value="Unassembled WGS sequence"/>
</dbReference>
<evidence type="ECO:0000259" key="8">
    <source>
        <dbReference type="Pfam" id="PF13359"/>
    </source>
</evidence>
<evidence type="ECO:0000256" key="1">
    <source>
        <dbReference type="ARBA" id="ARBA00001968"/>
    </source>
</evidence>
<accession>A0A1B0GI57</accession>
<keyword evidence="11" id="KW-1185">Reference proteome</keyword>
<evidence type="ECO:0000256" key="6">
    <source>
        <dbReference type="ARBA" id="ARBA00022801"/>
    </source>
</evidence>
<dbReference type="PANTHER" id="PTHR22930:SF269">
    <property type="entry name" value="NUCLEASE HARBI1-LIKE PROTEIN"/>
    <property type="match status" value="1"/>
</dbReference>
<evidence type="ECO:0000313" key="9">
    <source>
        <dbReference type="EMBL" id="MBC1174923.1"/>
    </source>
</evidence>
<keyword evidence="6" id="KW-0378">Hydrolase</keyword>
<organism evidence="10 11">
    <name type="scientific">Lutzomyia longipalpis</name>
    <name type="common">Sand fly</name>
    <dbReference type="NCBI Taxonomy" id="7200"/>
    <lineage>
        <taxon>Eukaryota</taxon>
        <taxon>Metazoa</taxon>
        <taxon>Ecdysozoa</taxon>
        <taxon>Arthropoda</taxon>
        <taxon>Hexapoda</taxon>
        <taxon>Insecta</taxon>
        <taxon>Pterygota</taxon>
        <taxon>Neoptera</taxon>
        <taxon>Endopterygota</taxon>
        <taxon>Diptera</taxon>
        <taxon>Nematocera</taxon>
        <taxon>Psychodoidea</taxon>
        <taxon>Psychodidae</taxon>
        <taxon>Lutzomyia</taxon>
        <taxon>Lutzomyia</taxon>
    </lineage>
</organism>
<dbReference type="InterPro" id="IPR045249">
    <property type="entry name" value="HARBI1-like"/>
</dbReference>
<keyword evidence="5" id="KW-0479">Metal-binding</keyword>
<feature type="domain" description="DDE Tnp4" evidence="8">
    <location>
        <begin position="274"/>
        <end position="438"/>
    </location>
</feature>
<dbReference type="GO" id="GO:0004518">
    <property type="term" value="F:nuclease activity"/>
    <property type="evidence" value="ECO:0007669"/>
    <property type="project" value="UniProtKB-KW"/>
</dbReference>